<dbReference type="EMBL" id="LS974626">
    <property type="protein sequence ID" value="CAG7909907.1"/>
    <property type="molecule type" value="Genomic_DNA"/>
</dbReference>
<reference evidence="1 2" key="1">
    <citation type="submission" date="2021-07" db="EMBL/GenBank/DDBJ databases">
        <authorList>
            <consortium name="Genoscope - CEA"/>
            <person name="William W."/>
        </authorList>
    </citation>
    <scope>NUCLEOTIDE SEQUENCE [LARGE SCALE GENOMIC DNA]</scope>
</reference>
<name>A0A8D9MF22_BRACM</name>
<dbReference type="AlphaFoldDB" id="A0A8D9MF22"/>
<sequence>MFRFIWSLGEVSLPHTLSLEMIKLLLPPLCTLLLKLTLLPFSAHLL</sequence>
<organism evidence="1 2">
    <name type="scientific">Brassica campestris</name>
    <name type="common">Field mustard</name>
    <dbReference type="NCBI Taxonomy" id="3711"/>
    <lineage>
        <taxon>Eukaryota</taxon>
        <taxon>Viridiplantae</taxon>
        <taxon>Streptophyta</taxon>
        <taxon>Embryophyta</taxon>
        <taxon>Tracheophyta</taxon>
        <taxon>Spermatophyta</taxon>
        <taxon>Magnoliopsida</taxon>
        <taxon>eudicotyledons</taxon>
        <taxon>Gunneridae</taxon>
        <taxon>Pentapetalae</taxon>
        <taxon>rosids</taxon>
        <taxon>malvids</taxon>
        <taxon>Brassicales</taxon>
        <taxon>Brassicaceae</taxon>
        <taxon>Brassiceae</taxon>
        <taxon>Brassica</taxon>
    </lineage>
</organism>
<protein>
    <submittedName>
        <fullName evidence="1">Uncharacterized protein</fullName>
    </submittedName>
</protein>
<gene>
    <name evidence="1" type="ORF">BRAPAZ1V2_A10P11530.2</name>
</gene>
<proteinExistence type="predicted"/>
<dbReference type="Proteomes" id="UP000694005">
    <property type="component" value="Chromosome A10"/>
</dbReference>
<dbReference type="Gramene" id="A10p11530.2_BraZ1">
    <property type="protein sequence ID" value="A10p11530.2_BraZ1.CDS"/>
    <property type="gene ID" value="A10g11530.2_BraZ1"/>
</dbReference>
<evidence type="ECO:0000313" key="1">
    <source>
        <dbReference type="EMBL" id="CAG7909907.1"/>
    </source>
</evidence>
<accession>A0A8D9MF22</accession>
<evidence type="ECO:0000313" key="2">
    <source>
        <dbReference type="Proteomes" id="UP000694005"/>
    </source>
</evidence>